<feature type="coiled-coil region" evidence="3">
    <location>
        <begin position="347"/>
        <end position="374"/>
    </location>
</feature>
<dbReference type="SUPFAM" id="SSF50447">
    <property type="entry name" value="Translation proteins"/>
    <property type="match status" value="1"/>
</dbReference>
<dbReference type="GO" id="GO:0000166">
    <property type="term" value="F:nucleotide binding"/>
    <property type="evidence" value="ECO:0007669"/>
    <property type="project" value="InterPro"/>
</dbReference>
<keyword evidence="2" id="KW-0862">Zinc</keyword>
<dbReference type="Gene3D" id="2.40.30.130">
    <property type="match status" value="1"/>
</dbReference>
<gene>
    <name evidence="4" type="ORF">CYLTODRAFT_365246</name>
</gene>
<protein>
    <submittedName>
        <fullName evidence="4">ThrRS/AlaRS common domain-containing protein</fullName>
    </submittedName>
</protein>
<name>A0A0D7BT79_9AGAR</name>
<dbReference type="EMBL" id="KN880434">
    <property type="protein sequence ID" value="KIY73723.1"/>
    <property type="molecule type" value="Genomic_DNA"/>
</dbReference>
<dbReference type="GO" id="GO:0002196">
    <property type="term" value="F:Ser-tRNA(Ala) deacylase activity"/>
    <property type="evidence" value="ECO:0007669"/>
    <property type="project" value="TreeGrafter"/>
</dbReference>
<dbReference type="InterPro" id="IPR009000">
    <property type="entry name" value="Transl_B-barrel_sf"/>
</dbReference>
<dbReference type="AlphaFoldDB" id="A0A0D7BT79"/>
<reference evidence="4 5" key="1">
    <citation type="journal article" date="2015" name="Fungal Genet. Biol.">
        <title>Evolution of novel wood decay mechanisms in Agaricales revealed by the genome sequences of Fistulina hepatica and Cylindrobasidium torrendii.</title>
        <authorList>
            <person name="Floudas D."/>
            <person name="Held B.W."/>
            <person name="Riley R."/>
            <person name="Nagy L.G."/>
            <person name="Koehler G."/>
            <person name="Ransdell A.S."/>
            <person name="Younus H."/>
            <person name="Chow J."/>
            <person name="Chiniquy J."/>
            <person name="Lipzen A."/>
            <person name="Tritt A."/>
            <person name="Sun H."/>
            <person name="Haridas S."/>
            <person name="LaButti K."/>
            <person name="Ohm R.A."/>
            <person name="Kues U."/>
            <person name="Blanchette R.A."/>
            <person name="Grigoriev I.V."/>
            <person name="Minto R.E."/>
            <person name="Hibbett D.S."/>
        </authorList>
    </citation>
    <scope>NUCLEOTIDE SEQUENCE [LARGE SCALE GENOMIC DNA]</scope>
    <source>
        <strain evidence="4 5">FP15055 ss-10</strain>
    </source>
</reference>
<dbReference type="InterPro" id="IPR018163">
    <property type="entry name" value="Thr/Ala-tRNA-synth_IIc_edit"/>
</dbReference>
<organism evidence="4 5">
    <name type="scientific">Cylindrobasidium torrendii FP15055 ss-10</name>
    <dbReference type="NCBI Taxonomy" id="1314674"/>
    <lineage>
        <taxon>Eukaryota</taxon>
        <taxon>Fungi</taxon>
        <taxon>Dikarya</taxon>
        <taxon>Basidiomycota</taxon>
        <taxon>Agaricomycotina</taxon>
        <taxon>Agaricomycetes</taxon>
        <taxon>Agaricomycetidae</taxon>
        <taxon>Agaricales</taxon>
        <taxon>Marasmiineae</taxon>
        <taxon>Physalacriaceae</taxon>
        <taxon>Cylindrobasidium</taxon>
    </lineage>
</organism>
<dbReference type="PANTHER" id="PTHR43462:SF1">
    <property type="entry name" value="ALANYL-TRNA EDITING PROTEIN AARSD1"/>
    <property type="match status" value="1"/>
</dbReference>
<accession>A0A0D7BT79</accession>
<keyword evidence="3" id="KW-0175">Coiled coil</keyword>
<evidence type="ECO:0000313" key="4">
    <source>
        <dbReference type="EMBL" id="KIY73723.1"/>
    </source>
</evidence>
<proteinExistence type="predicted"/>
<dbReference type="Proteomes" id="UP000054007">
    <property type="component" value="Unassembled WGS sequence"/>
</dbReference>
<dbReference type="GO" id="GO:0046872">
    <property type="term" value="F:metal ion binding"/>
    <property type="evidence" value="ECO:0007669"/>
    <property type="project" value="UniProtKB-KW"/>
</dbReference>
<evidence type="ECO:0000256" key="1">
    <source>
        <dbReference type="ARBA" id="ARBA00022723"/>
    </source>
</evidence>
<dbReference type="Gene3D" id="3.30.980.10">
    <property type="entry name" value="Threonyl-trna Synthetase, Chain A, domain 2"/>
    <property type="match status" value="1"/>
</dbReference>
<dbReference type="STRING" id="1314674.A0A0D7BT79"/>
<dbReference type="InterPro" id="IPR051335">
    <property type="entry name" value="Alanyl-tRNA_Editing_Enzymes"/>
</dbReference>
<evidence type="ECO:0000256" key="2">
    <source>
        <dbReference type="ARBA" id="ARBA00022833"/>
    </source>
</evidence>
<keyword evidence="1" id="KW-0479">Metal-binding</keyword>
<dbReference type="SUPFAM" id="SSF55186">
    <property type="entry name" value="ThrRS/AlaRS common domain"/>
    <property type="match status" value="1"/>
</dbReference>
<evidence type="ECO:0000313" key="5">
    <source>
        <dbReference type="Proteomes" id="UP000054007"/>
    </source>
</evidence>
<evidence type="ECO:0000256" key="3">
    <source>
        <dbReference type="SAM" id="Coils"/>
    </source>
</evidence>
<sequence>MVVAPTPQDYHRILSPTLKINTDATLSLPVGILACQRDPLLRVLETTVVSVILSQQTSSTPAKKAKKAVLAPTLPAGPILEVILHDTVIFPEGGGQPSDTGVLRSKDGSTWTVAQCKRHGGHAVHYVVVPSNVTSDAAIEQFASGTAVTASLDQADWDRRWDHMSLHTSQHLLSALLETRLNLPTLSWSLTAYPSPCYVEIPRGMEPEEVQSIQDEANRLVYEGHNVHVEVQELDQDQDHSKVITLESGRAVGKGLPSDYTGGVKRVVVIEGVDSNPCCGTHMPSLKNLQLFIFPHTDALSRSNTTSARLYFVAGPRLITHLTSSHNLLTATSTTLSCGAPLVPERVAQLSDERRRADKRVQDTESELAQLVAQGIFTDFSASPENQVFKKHIHRTDDASNTLGFLSAIGLAFDNLAKESVRDYLLVLSSSPSASSQTNSNVVVVLGSIGDLVKSTGEALKAELGAKGGGKPPRWSGKTIGVWKESMNSKMESILTAL</sequence>
<keyword evidence="5" id="KW-1185">Reference proteome</keyword>
<dbReference type="OrthoDB" id="288942at2759"/>
<dbReference type="PANTHER" id="PTHR43462">
    <property type="entry name" value="ALANYL-TRNA EDITING PROTEIN"/>
    <property type="match status" value="1"/>
</dbReference>